<keyword evidence="3" id="KW-1185">Reference proteome</keyword>
<dbReference type="OrthoDB" id="3696659at2"/>
<proteinExistence type="predicted"/>
<name>A0A1H5QKR6_9PSEU</name>
<dbReference type="Proteomes" id="UP000198878">
    <property type="component" value="Unassembled WGS sequence"/>
</dbReference>
<accession>A0A1H5QKR6</accession>
<evidence type="ECO:0000313" key="2">
    <source>
        <dbReference type="EMBL" id="SEF26752.1"/>
    </source>
</evidence>
<dbReference type="RefSeq" id="WP_086830281.1">
    <property type="nucleotide sequence ID" value="NZ_FNUJ01000003.1"/>
</dbReference>
<sequence length="67" mass="7293">MTDFIVHQPDDSTPVKTPAEWDAEGWDADRQRPKDLGEARSALDARIADPHAPDTEAESGAYDGLEG</sequence>
<dbReference type="STRING" id="218821.SAMN05421837_103475"/>
<evidence type="ECO:0000313" key="3">
    <source>
        <dbReference type="Proteomes" id="UP000198878"/>
    </source>
</evidence>
<gene>
    <name evidence="2" type="ORF">SAMN05421837_103475</name>
</gene>
<dbReference type="AlphaFoldDB" id="A0A1H5QKR6"/>
<protein>
    <submittedName>
        <fullName evidence="2">Uncharacterized protein</fullName>
    </submittedName>
</protein>
<reference evidence="3" key="1">
    <citation type="submission" date="2016-10" db="EMBL/GenBank/DDBJ databases">
        <authorList>
            <person name="Varghese N."/>
            <person name="Submissions S."/>
        </authorList>
    </citation>
    <scope>NUCLEOTIDE SEQUENCE [LARGE SCALE GENOMIC DNA]</scope>
    <source>
        <strain evidence="3">DSM 44654</strain>
    </source>
</reference>
<dbReference type="EMBL" id="FNUJ01000003">
    <property type="protein sequence ID" value="SEF26752.1"/>
    <property type="molecule type" value="Genomic_DNA"/>
</dbReference>
<organism evidence="2 3">
    <name type="scientific">Amycolatopsis pretoriensis</name>
    <dbReference type="NCBI Taxonomy" id="218821"/>
    <lineage>
        <taxon>Bacteria</taxon>
        <taxon>Bacillati</taxon>
        <taxon>Actinomycetota</taxon>
        <taxon>Actinomycetes</taxon>
        <taxon>Pseudonocardiales</taxon>
        <taxon>Pseudonocardiaceae</taxon>
        <taxon>Amycolatopsis</taxon>
    </lineage>
</organism>
<feature type="compositionally biased region" description="Basic and acidic residues" evidence="1">
    <location>
        <begin position="27"/>
        <end position="54"/>
    </location>
</feature>
<evidence type="ECO:0000256" key="1">
    <source>
        <dbReference type="SAM" id="MobiDB-lite"/>
    </source>
</evidence>
<feature type="region of interest" description="Disordered" evidence="1">
    <location>
        <begin position="1"/>
        <end position="67"/>
    </location>
</feature>